<keyword evidence="3" id="KW-1003">Cell membrane</keyword>
<keyword evidence="6 7" id="KW-0472">Membrane</keyword>
<keyword evidence="4 7" id="KW-0812">Transmembrane</keyword>
<feature type="transmembrane region" description="Helical" evidence="7">
    <location>
        <begin position="72"/>
        <end position="99"/>
    </location>
</feature>
<protein>
    <submittedName>
        <fullName evidence="8">Cobalamin (Vitamin B12) biosynthesis CbiM protein</fullName>
    </submittedName>
</protein>
<proteinExistence type="predicted"/>
<evidence type="ECO:0000256" key="2">
    <source>
        <dbReference type="ARBA" id="ARBA00022448"/>
    </source>
</evidence>
<feature type="transmembrane region" description="Helical" evidence="7">
    <location>
        <begin position="140"/>
        <end position="163"/>
    </location>
</feature>
<dbReference type="STRING" id="696281.Desru_0994"/>
<sequence>MHIPDGFLDTKTWAAAAVLSAGALSYSLKKTREQLTDRQVPTLGVMAAFVFAAQMINFPIAGGTSGHLLGAALATALLGPFSASIVLTSVLAIQCFVFLDGGLTVLGANIFNMGVVGVWTSVAIYGLFKKYTKSPAGIAVVAFLASWTSVMMAALAVALELAVSGTVPLSVALPAMLGVHALIGIGEGLITAVVVLVVLNAGYCPNGLKKGEACYE</sequence>
<dbReference type="EMBL" id="CP002780">
    <property type="protein sequence ID" value="AEG59269.1"/>
    <property type="molecule type" value="Genomic_DNA"/>
</dbReference>
<dbReference type="Gene3D" id="1.10.1760.20">
    <property type="match status" value="1"/>
</dbReference>
<dbReference type="HOGENOM" id="CLU_052508_2_1_9"/>
<feature type="transmembrane region" description="Helical" evidence="7">
    <location>
        <begin position="105"/>
        <end position="128"/>
    </location>
</feature>
<dbReference type="PANTHER" id="PTHR34229:SF1">
    <property type="entry name" value="METAL TRANSPORT PROTEIN HI_1621-RELATED"/>
    <property type="match status" value="1"/>
</dbReference>
<dbReference type="GO" id="GO:0000041">
    <property type="term" value="P:transition metal ion transport"/>
    <property type="evidence" value="ECO:0007669"/>
    <property type="project" value="InterPro"/>
</dbReference>
<evidence type="ECO:0000256" key="3">
    <source>
        <dbReference type="ARBA" id="ARBA00022475"/>
    </source>
</evidence>
<evidence type="ECO:0000313" key="9">
    <source>
        <dbReference type="Proteomes" id="UP000009234"/>
    </source>
</evidence>
<dbReference type="InterPro" id="IPR002751">
    <property type="entry name" value="CbiM/NikMN"/>
</dbReference>
<name>F6DKK9_DESRL</name>
<dbReference type="RefSeq" id="WP_013841040.1">
    <property type="nucleotide sequence ID" value="NC_015589.1"/>
</dbReference>
<evidence type="ECO:0000256" key="1">
    <source>
        <dbReference type="ARBA" id="ARBA00004651"/>
    </source>
</evidence>
<dbReference type="Proteomes" id="UP000009234">
    <property type="component" value="Chromosome"/>
</dbReference>
<feature type="transmembrane region" description="Helical" evidence="7">
    <location>
        <begin position="40"/>
        <end position="60"/>
    </location>
</feature>
<evidence type="ECO:0000313" key="8">
    <source>
        <dbReference type="EMBL" id="AEG59269.1"/>
    </source>
</evidence>
<dbReference type="OrthoDB" id="5395048at2"/>
<organism evidence="8 9">
    <name type="scientific">Desulforamulus ruminis (strain ATCC 23193 / DSM 2154 / NCIMB 8452 / DL)</name>
    <name type="common">Desulfotomaculum ruminis</name>
    <dbReference type="NCBI Taxonomy" id="696281"/>
    <lineage>
        <taxon>Bacteria</taxon>
        <taxon>Bacillati</taxon>
        <taxon>Bacillota</taxon>
        <taxon>Clostridia</taxon>
        <taxon>Eubacteriales</taxon>
        <taxon>Peptococcaceae</taxon>
        <taxon>Desulforamulus</taxon>
    </lineage>
</organism>
<dbReference type="AlphaFoldDB" id="F6DKK9"/>
<gene>
    <name evidence="8" type="ordered locus">Desru_0994</name>
</gene>
<dbReference type="PANTHER" id="PTHR34229">
    <property type="entry name" value="METAL TRANSPORT PROTEIN HI_1621-RELATED"/>
    <property type="match status" value="1"/>
</dbReference>
<comment type="subcellular location">
    <subcellularLocation>
        <location evidence="1">Cell membrane</location>
        <topology evidence="1">Multi-pass membrane protein</topology>
    </subcellularLocation>
</comment>
<evidence type="ECO:0000256" key="5">
    <source>
        <dbReference type="ARBA" id="ARBA00022989"/>
    </source>
</evidence>
<reference evidence="9" key="1">
    <citation type="submission" date="2011-05" db="EMBL/GenBank/DDBJ databases">
        <title>Complete sequence of Desulfotomaculum ruminis DSM 2154.</title>
        <authorList>
            <person name="Lucas S."/>
            <person name="Copeland A."/>
            <person name="Lapidus A."/>
            <person name="Cheng J.-F."/>
            <person name="Goodwin L."/>
            <person name="Pitluck S."/>
            <person name="Lu M."/>
            <person name="Detter J.C."/>
            <person name="Han C."/>
            <person name="Tapia R."/>
            <person name="Land M."/>
            <person name="Hauser L."/>
            <person name="Kyrpides N."/>
            <person name="Ivanova N."/>
            <person name="Mikhailova N."/>
            <person name="Pagani I."/>
            <person name="Stams A.J.M."/>
            <person name="Plugge C.M."/>
            <person name="Muyzer G."/>
            <person name="Kuever J."/>
            <person name="Parshina S.N."/>
            <person name="Ivanova A.E."/>
            <person name="Nazina T.N."/>
            <person name="Brambilla E."/>
            <person name="Spring S."/>
            <person name="Klenk H.-P."/>
            <person name="Woyke T."/>
        </authorList>
    </citation>
    <scope>NUCLEOTIDE SEQUENCE [LARGE SCALE GENOMIC DNA]</scope>
    <source>
        <strain evidence="9">ATCC 23193 / DSM 2154 / NCIB 8452 / DL</strain>
    </source>
</reference>
<dbReference type="KEGG" id="dru:Desru_0994"/>
<evidence type="ECO:0000256" key="6">
    <source>
        <dbReference type="ARBA" id="ARBA00023136"/>
    </source>
</evidence>
<evidence type="ECO:0000256" key="7">
    <source>
        <dbReference type="SAM" id="Phobius"/>
    </source>
</evidence>
<evidence type="ECO:0000256" key="4">
    <source>
        <dbReference type="ARBA" id="ARBA00022692"/>
    </source>
</evidence>
<keyword evidence="2" id="KW-0813">Transport</keyword>
<accession>F6DKK9</accession>
<dbReference type="eggNOG" id="COG0310">
    <property type="taxonomic scope" value="Bacteria"/>
</dbReference>
<dbReference type="Pfam" id="PF01891">
    <property type="entry name" value="CbiM"/>
    <property type="match status" value="1"/>
</dbReference>
<reference evidence="8 9" key="2">
    <citation type="journal article" date="2012" name="Stand. Genomic Sci.">
        <title>Complete genome sequence of the sulfate-reducing firmicute Desulfotomaculum ruminis type strain (DL(T)).</title>
        <authorList>
            <person name="Spring S."/>
            <person name="Visser M."/>
            <person name="Lu M."/>
            <person name="Copeland A."/>
            <person name="Lapidus A."/>
            <person name="Lucas S."/>
            <person name="Cheng J.F."/>
            <person name="Han C."/>
            <person name="Tapia R."/>
            <person name="Goodwin L.A."/>
            <person name="Pitluck S."/>
            <person name="Ivanova N."/>
            <person name="Land M."/>
            <person name="Hauser L."/>
            <person name="Larimer F."/>
            <person name="Rohde M."/>
            <person name="Goker M."/>
            <person name="Detter J.C."/>
            <person name="Kyrpides N.C."/>
            <person name="Woyke T."/>
            <person name="Schaap P.J."/>
            <person name="Plugge C.M."/>
            <person name="Muyzer G."/>
            <person name="Kuever J."/>
            <person name="Pereira I.A."/>
            <person name="Parshina S.N."/>
            <person name="Bernier-Latmani R."/>
            <person name="Stams A.J."/>
            <person name="Klenk H.P."/>
        </authorList>
    </citation>
    <scope>NUCLEOTIDE SEQUENCE [LARGE SCALE GENOMIC DNA]</scope>
    <source>
        <strain evidence="9">ATCC 23193 / DSM 2154 / NCIB 8452 / DL</strain>
    </source>
</reference>
<keyword evidence="5 7" id="KW-1133">Transmembrane helix</keyword>
<feature type="transmembrane region" description="Helical" evidence="7">
    <location>
        <begin position="175"/>
        <end position="199"/>
    </location>
</feature>
<keyword evidence="9" id="KW-1185">Reference proteome</keyword>
<dbReference type="GO" id="GO:0005886">
    <property type="term" value="C:plasma membrane"/>
    <property type="evidence" value="ECO:0007669"/>
    <property type="project" value="UniProtKB-SubCell"/>
</dbReference>